<dbReference type="InterPro" id="IPR036890">
    <property type="entry name" value="HATPase_C_sf"/>
</dbReference>
<feature type="transmembrane region" description="Helical" evidence="2">
    <location>
        <begin position="62"/>
        <end position="81"/>
    </location>
</feature>
<feature type="transmembrane region" description="Helical" evidence="2">
    <location>
        <begin position="151"/>
        <end position="173"/>
    </location>
</feature>
<protein>
    <submittedName>
        <fullName evidence="5">Sensor histidine kinase</fullName>
    </submittedName>
</protein>
<name>A0A3D4VCB4_9BACT</name>
<dbReference type="Proteomes" id="UP000264071">
    <property type="component" value="Unassembled WGS sequence"/>
</dbReference>
<evidence type="ECO:0000256" key="2">
    <source>
        <dbReference type="SAM" id="Phobius"/>
    </source>
</evidence>
<dbReference type="AlphaFoldDB" id="A0A3D4VCB4"/>
<sequence>MSMESPDVSTPLADDRIDRRPLSFIIGAWVLFAILQASNWLLSPAISSRYPYPERLIASAAFNALVWIALTPPVLRFAAAVHRREGSRIRQALLVMAVGAAVSITAALLSGSVHALLLPAPATTAATVAPTETIPAGTTASIARLWMMLRWLAQELVTFLVVFLIGFASQAAVRHRMQEQLAVSLQARASTLQAEQAELRAHAAELQSQLSEARLAMLRARLNPHFLFNTLNAMSALADSDPRGVRTMIALLSDLLRQALTDSNEQEIPLRQELHLIGRYLEILEIRYRDQLQTKVSAGPELLDALVPNLILQPLVENAMKHGIEPAGGHGHIDITVTREQEQLLLTVRNTGSPEHHTIAPGGQSTAGSGLGLELTRDRLLEHYGEAGGLVLHPLDGGGMIAEIAIPYHTRAETRAGVSDPDTRRVPHA</sequence>
<keyword evidence="2" id="KW-0812">Transmembrane</keyword>
<feature type="transmembrane region" description="Helical" evidence="2">
    <location>
        <begin position="21"/>
        <end position="42"/>
    </location>
</feature>
<reference evidence="5 6" key="1">
    <citation type="journal article" date="2018" name="Nat. Biotechnol.">
        <title>A standardized bacterial taxonomy based on genome phylogeny substantially revises the tree of life.</title>
        <authorList>
            <person name="Parks D.H."/>
            <person name="Chuvochina M."/>
            <person name="Waite D.W."/>
            <person name="Rinke C."/>
            <person name="Skarshewski A."/>
            <person name="Chaumeil P.A."/>
            <person name="Hugenholtz P."/>
        </authorList>
    </citation>
    <scope>NUCLEOTIDE SEQUENCE [LARGE SCALE GENOMIC DNA]</scope>
    <source>
        <strain evidence="5">UBA8844</strain>
    </source>
</reference>
<organism evidence="5 6">
    <name type="scientific">Gemmatimonas aurantiaca</name>
    <dbReference type="NCBI Taxonomy" id="173480"/>
    <lineage>
        <taxon>Bacteria</taxon>
        <taxon>Pseudomonadati</taxon>
        <taxon>Gemmatimonadota</taxon>
        <taxon>Gemmatimonadia</taxon>
        <taxon>Gemmatimonadales</taxon>
        <taxon>Gemmatimonadaceae</taxon>
        <taxon>Gemmatimonas</taxon>
    </lineage>
</organism>
<evidence type="ECO:0000313" key="5">
    <source>
        <dbReference type="EMBL" id="HCT58268.1"/>
    </source>
</evidence>
<evidence type="ECO:0000259" key="4">
    <source>
        <dbReference type="Pfam" id="PF06580"/>
    </source>
</evidence>
<keyword evidence="1" id="KW-0175">Coiled coil</keyword>
<evidence type="ECO:0000256" key="1">
    <source>
        <dbReference type="SAM" id="Coils"/>
    </source>
</evidence>
<keyword evidence="5" id="KW-0418">Kinase</keyword>
<dbReference type="GO" id="GO:0016020">
    <property type="term" value="C:membrane"/>
    <property type="evidence" value="ECO:0007669"/>
    <property type="project" value="InterPro"/>
</dbReference>
<feature type="coiled-coil region" evidence="1">
    <location>
        <begin position="189"/>
        <end position="223"/>
    </location>
</feature>
<feature type="transmembrane region" description="Helical" evidence="2">
    <location>
        <begin position="93"/>
        <end position="117"/>
    </location>
</feature>
<dbReference type="Gene3D" id="3.30.565.10">
    <property type="entry name" value="Histidine kinase-like ATPase, C-terminal domain"/>
    <property type="match status" value="1"/>
</dbReference>
<keyword evidence="2" id="KW-0472">Membrane</keyword>
<dbReference type="GO" id="GO:0000155">
    <property type="term" value="F:phosphorelay sensor kinase activity"/>
    <property type="evidence" value="ECO:0007669"/>
    <property type="project" value="InterPro"/>
</dbReference>
<dbReference type="SUPFAM" id="SSF55874">
    <property type="entry name" value="ATPase domain of HSP90 chaperone/DNA topoisomerase II/histidine kinase"/>
    <property type="match status" value="1"/>
</dbReference>
<dbReference type="PANTHER" id="PTHR34220">
    <property type="entry name" value="SENSOR HISTIDINE KINASE YPDA"/>
    <property type="match status" value="1"/>
</dbReference>
<proteinExistence type="predicted"/>
<comment type="caution">
    <text evidence="5">The sequence shown here is derived from an EMBL/GenBank/DDBJ whole genome shotgun (WGS) entry which is preliminary data.</text>
</comment>
<feature type="domain" description="Histidine kinase/HSP90-like ATPase" evidence="3">
    <location>
        <begin position="310"/>
        <end position="407"/>
    </location>
</feature>
<gene>
    <name evidence="5" type="ORF">DGD08_13780</name>
</gene>
<dbReference type="PANTHER" id="PTHR34220:SF9">
    <property type="entry name" value="SIGNAL TRANSDUCTION HISTIDINE KINASE INTERNAL REGION DOMAIN-CONTAINING PROTEIN"/>
    <property type="match status" value="1"/>
</dbReference>
<dbReference type="InterPro" id="IPR050640">
    <property type="entry name" value="Bact_2-comp_sensor_kinase"/>
</dbReference>
<dbReference type="Pfam" id="PF02518">
    <property type="entry name" value="HATPase_c"/>
    <property type="match status" value="1"/>
</dbReference>
<keyword evidence="5" id="KW-0808">Transferase</keyword>
<evidence type="ECO:0000313" key="6">
    <source>
        <dbReference type="Proteomes" id="UP000264071"/>
    </source>
</evidence>
<feature type="domain" description="Signal transduction histidine kinase internal region" evidence="4">
    <location>
        <begin position="213"/>
        <end position="292"/>
    </location>
</feature>
<dbReference type="InterPro" id="IPR003594">
    <property type="entry name" value="HATPase_dom"/>
</dbReference>
<dbReference type="Pfam" id="PF06580">
    <property type="entry name" value="His_kinase"/>
    <property type="match status" value="1"/>
</dbReference>
<keyword evidence="2" id="KW-1133">Transmembrane helix</keyword>
<accession>A0A3D4VCB4</accession>
<dbReference type="EMBL" id="DPIY01000010">
    <property type="protein sequence ID" value="HCT58268.1"/>
    <property type="molecule type" value="Genomic_DNA"/>
</dbReference>
<dbReference type="InterPro" id="IPR010559">
    <property type="entry name" value="Sig_transdc_His_kin_internal"/>
</dbReference>
<evidence type="ECO:0000259" key="3">
    <source>
        <dbReference type="Pfam" id="PF02518"/>
    </source>
</evidence>